<keyword evidence="2" id="KW-0378">Hydrolase</keyword>
<sequence length="558" mass="63231">MLKRAIPAITIIASCIFAYAAEPIDESELAGRADRPNIVIILVDDMGFSDFGSYGGEIPTPNIDALANDGVRFTQFYNTARCSSTRASLLTGLYPHQAGMGHLPSLRLPESRGTRGRLLERSVTIPELLREEGYFTAITGKWHLSLLEYSTPWERGFDRSMTSELGGIFFKGQPPRRQQENDSRRTLYVDGKVFPTTDEIFGEDEWYSTDLWTRWGIRYIDEARAAGKPFFLYLSHHAPHFPLMAPQEDISRFRGQYMTGWEPLREKRYRRQLEMGLFEEKTSALTPLLPDTFEWDELSDEQKDRFDHMMAIYAAMISRIDLSVGDLVRHLEETGDLDNTIILIMSDNGANAESGPAGRTDGELPLGGRKSNVFTGMNWAALQNTPYRYFKHFTAEGGIATPMILHWPDGIAEDMRGAFYKEPGHVIDVMATSLDAADAAYPAAFNGIERLPTEGVSLLPALVGDTLDRGQPLFWEHEGNRAVRDGRWKAVSRLTMGWELYDIENDRTEMNDLAGQYPDRLQTMVNQWEAWAERTYVDPWPQDVPHTDWGGLRVLHGN</sequence>
<dbReference type="PROSITE" id="PS51257">
    <property type="entry name" value="PROKAR_LIPOPROTEIN"/>
    <property type="match status" value="1"/>
</dbReference>
<feature type="chain" id="PRO_5035223022" evidence="3">
    <location>
        <begin position="21"/>
        <end position="558"/>
    </location>
</feature>
<evidence type="ECO:0000256" key="3">
    <source>
        <dbReference type="SAM" id="SignalP"/>
    </source>
</evidence>
<dbReference type="InterPro" id="IPR000917">
    <property type="entry name" value="Sulfatase_N"/>
</dbReference>
<name>A0A8J2Y816_9PROT</name>
<feature type="signal peptide" evidence="3">
    <location>
        <begin position="1"/>
        <end position="20"/>
    </location>
</feature>
<gene>
    <name evidence="5" type="primary">aslA</name>
    <name evidence="5" type="ORF">GCM10011342_20470</name>
</gene>
<dbReference type="Proteomes" id="UP000613582">
    <property type="component" value="Unassembled WGS sequence"/>
</dbReference>
<dbReference type="Pfam" id="PF00884">
    <property type="entry name" value="Sulfatase"/>
    <property type="match status" value="1"/>
</dbReference>
<dbReference type="InterPro" id="IPR050738">
    <property type="entry name" value="Sulfatase"/>
</dbReference>
<comment type="similarity">
    <text evidence="1">Belongs to the sulfatase family.</text>
</comment>
<dbReference type="AlphaFoldDB" id="A0A8J2Y816"/>
<dbReference type="Gene3D" id="3.30.1120.10">
    <property type="match status" value="1"/>
</dbReference>
<dbReference type="CDD" id="cd16025">
    <property type="entry name" value="PAS_like"/>
    <property type="match status" value="1"/>
</dbReference>
<comment type="caution">
    <text evidence="5">The sequence shown here is derived from an EMBL/GenBank/DDBJ whole genome shotgun (WGS) entry which is preliminary data.</text>
</comment>
<evidence type="ECO:0000313" key="5">
    <source>
        <dbReference type="EMBL" id="GGD11569.1"/>
    </source>
</evidence>
<proteinExistence type="inferred from homology"/>
<keyword evidence="3" id="KW-0732">Signal</keyword>
<dbReference type="SUPFAM" id="SSF53649">
    <property type="entry name" value="Alkaline phosphatase-like"/>
    <property type="match status" value="1"/>
</dbReference>
<protein>
    <submittedName>
        <fullName evidence="5">Arylsulfatase</fullName>
    </submittedName>
</protein>
<evidence type="ECO:0000256" key="1">
    <source>
        <dbReference type="ARBA" id="ARBA00008779"/>
    </source>
</evidence>
<dbReference type="PANTHER" id="PTHR42693">
    <property type="entry name" value="ARYLSULFATASE FAMILY MEMBER"/>
    <property type="match status" value="1"/>
</dbReference>
<evidence type="ECO:0000256" key="2">
    <source>
        <dbReference type="ARBA" id="ARBA00022801"/>
    </source>
</evidence>
<keyword evidence="6" id="KW-1185">Reference proteome</keyword>
<feature type="domain" description="Sulfatase N-terminal" evidence="4">
    <location>
        <begin position="36"/>
        <end position="438"/>
    </location>
</feature>
<dbReference type="GO" id="GO:0004065">
    <property type="term" value="F:arylsulfatase activity"/>
    <property type="evidence" value="ECO:0007669"/>
    <property type="project" value="TreeGrafter"/>
</dbReference>
<accession>A0A8J2Y816</accession>
<reference evidence="5" key="1">
    <citation type="journal article" date="2014" name="Int. J. Syst. Evol. Microbiol.">
        <title>Complete genome sequence of Corynebacterium casei LMG S-19264T (=DSM 44701T), isolated from a smear-ripened cheese.</title>
        <authorList>
            <consortium name="US DOE Joint Genome Institute (JGI-PGF)"/>
            <person name="Walter F."/>
            <person name="Albersmeier A."/>
            <person name="Kalinowski J."/>
            <person name="Ruckert C."/>
        </authorList>
    </citation>
    <scope>NUCLEOTIDE SEQUENCE</scope>
    <source>
        <strain evidence="5">CGMCC 1.12921</strain>
    </source>
</reference>
<reference evidence="5" key="2">
    <citation type="submission" date="2020-09" db="EMBL/GenBank/DDBJ databases">
        <authorList>
            <person name="Sun Q."/>
            <person name="Zhou Y."/>
        </authorList>
    </citation>
    <scope>NUCLEOTIDE SEQUENCE</scope>
    <source>
        <strain evidence="5">CGMCC 1.12921</strain>
    </source>
</reference>
<dbReference type="PANTHER" id="PTHR42693:SF53">
    <property type="entry name" value="ENDO-4-O-SULFATASE"/>
    <property type="match status" value="1"/>
</dbReference>
<evidence type="ECO:0000313" key="6">
    <source>
        <dbReference type="Proteomes" id="UP000613582"/>
    </source>
</evidence>
<dbReference type="RefSeq" id="WP_188158514.1">
    <property type="nucleotide sequence ID" value="NZ_BMGH01000001.1"/>
</dbReference>
<dbReference type="Gene3D" id="3.40.720.10">
    <property type="entry name" value="Alkaline Phosphatase, subunit A"/>
    <property type="match status" value="1"/>
</dbReference>
<evidence type="ECO:0000259" key="4">
    <source>
        <dbReference type="Pfam" id="PF00884"/>
    </source>
</evidence>
<organism evidence="5 6">
    <name type="scientific">Aquisalinus flavus</name>
    <dbReference type="NCBI Taxonomy" id="1526572"/>
    <lineage>
        <taxon>Bacteria</taxon>
        <taxon>Pseudomonadati</taxon>
        <taxon>Pseudomonadota</taxon>
        <taxon>Alphaproteobacteria</taxon>
        <taxon>Parvularculales</taxon>
        <taxon>Parvularculaceae</taxon>
        <taxon>Aquisalinus</taxon>
    </lineage>
</organism>
<dbReference type="InterPro" id="IPR017850">
    <property type="entry name" value="Alkaline_phosphatase_core_sf"/>
</dbReference>
<dbReference type="EMBL" id="BMGH01000001">
    <property type="protein sequence ID" value="GGD11569.1"/>
    <property type="molecule type" value="Genomic_DNA"/>
</dbReference>